<evidence type="ECO:0000313" key="2">
    <source>
        <dbReference type="Proteomes" id="UP000678276"/>
    </source>
</evidence>
<accession>A0ABS4BIY7</accession>
<name>A0ABS4BIY7_9HYPH</name>
<dbReference type="RefSeq" id="WP_209595220.1">
    <property type="nucleotide sequence ID" value="NZ_JAGJCF010000010.1"/>
</dbReference>
<organism evidence="1 2">
    <name type="scientific">Jiella mangrovi</name>
    <dbReference type="NCBI Taxonomy" id="2821407"/>
    <lineage>
        <taxon>Bacteria</taxon>
        <taxon>Pseudomonadati</taxon>
        <taxon>Pseudomonadota</taxon>
        <taxon>Alphaproteobacteria</taxon>
        <taxon>Hyphomicrobiales</taxon>
        <taxon>Aurantimonadaceae</taxon>
        <taxon>Jiella</taxon>
    </lineage>
</organism>
<proteinExistence type="predicted"/>
<protein>
    <submittedName>
        <fullName evidence="1">Uncharacterized protein</fullName>
    </submittedName>
</protein>
<evidence type="ECO:0000313" key="1">
    <source>
        <dbReference type="EMBL" id="MBP0616727.1"/>
    </source>
</evidence>
<keyword evidence="2" id="KW-1185">Reference proteome</keyword>
<reference evidence="1 2" key="1">
    <citation type="submission" date="2021-04" db="EMBL/GenBank/DDBJ databases">
        <title>Whole genome sequence of Jiella sp. KSK16Y-1.</title>
        <authorList>
            <person name="Tuo L."/>
        </authorList>
    </citation>
    <scope>NUCLEOTIDE SEQUENCE [LARGE SCALE GENOMIC DNA]</scope>
    <source>
        <strain evidence="1 2">KSK16Y-1</strain>
    </source>
</reference>
<dbReference type="EMBL" id="JAGJCF010000010">
    <property type="protein sequence ID" value="MBP0616727.1"/>
    <property type="molecule type" value="Genomic_DNA"/>
</dbReference>
<dbReference type="Proteomes" id="UP000678276">
    <property type="component" value="Unassembled WGS sequence"/>
</dbReference>
<sequence>MGEPWLPTRQSPDWNRRNFTARRSRADFYRLSIFRGNQTSATRLYTPRRSSIIAVTKQGLPVNTKIFTLFAAASVLVSTSSFVHAQDASSQESFEVSSLRLDSLPIPTSRAEAIGSGADTRSGIDAVASPDPKIRRTATGIRIVGPVYFPEERQ</sequence>
<gene>
    <name evidence="1" type="ORF">J6595_14150</name>
</gene>
<comment type="caution">
    <text evidence="1">The sequence shown here is derived from an EMBL/GenBank/DDBJ whole genome shotgun (WGS) entry which is preliminary data.</text>
</comment>